<evidence type="ECO:0000313" key="2">
    <source>
        <dbReference type="Proteomes" id="UP000233597"/>
    </source>
</evidence>
<dbReference type="PANTHER" id="PTHR36451">
    <property type="entry name" value="PAPS-DEPENDENT SULFOTRANSFERASE STF3"/>
    <property type="match status" value="1"/>
</dbReference>
<proteinExistence type="predicted"/>
<name>A0A2N3L084_9PROT</name>
<reference evidence="1 2" key="1">
    <citation type="submission" date="2017-09" db="EMBL/GenBank/DDBJ databases">
        <title>Biodiversity and function of Thalassospira species in the particle-attached aromatic-hydrocarbon-degrading consortia from the surface seawater of the South China Sea.</title>
        <authorList>
            <person name="Dong C."/>
            <person name="Liu R."/>
            <person name="Shao Z."/>
        </authorList>
    </citation>
    <scope>NUCLEOTIDE SEQUENCE [LARGE SCALE GENOMIC DNA]</scope>
    <source>
        <strain evidence="1 2">CSC1P2</strain>
    </source>
</reference>
<dbReference type="InterPro" id="IPR027417">
    <property type="entry name" value="P-loop_NTPase"/>
</dbReference>
<organism evidence="1 2">
    <name type="scientific">Thalassospira marina</name>
    <dbReference type="NCBI Taxonomy" id="2048283"/>
    <lineage>
        <taxon>Bacteria</taxon>
        <taxon>Pseudomonadati</taxon>
        <taxon>Pseudomonadota</taxon>
        <taxon>Alphaproteobacteria</taxon>
        <taxon>Rhodospirillales</taxon>
        <taxon>Thalassospiraceae</taxon>
        <taxon>Thalassospira</taxon>
    </lineage>
</organism>
<dbReference type="Gene3D" id="3.40.50.300">
    <property type="entry name" value="P-loop containing nucleotide triphosphate hydrolases"/>
    <property type="match status" value="1"/>
</dbReference>
<dbReference type="Proteomes" id="UP000233597">
    <property type="component" value="Unassembled WGS sequence"/>
</dbReference>
<keyword evidence="1" id="KW-0808">Transferase</keyword>
<dbReference type="PANTHER" id="PTHR36451:SF1">
    <property type="entry name" value="OMEGA-HYDROXY-BETA-DIHYDROMENAQUINONE-9 SULFOTRANSFERASE STF3"/>
    <property type="match status" value="1"/>
</dbReference>
<dbReference type="AlphaFoldDB" id="A0A2N3L084"/>
<evidence type="ECO:0000313" key="1">
    <source>
        <dbReference type="EMBL" id="PKR56198.1"/>
    </source>
</evidence>
<dbReference type="GO" id="GO:0016740">
    <property type="term" value="F:transferase activity"/>
    <property type="evidence" value="ECO:0007669"/>
    <property type="project" value="UniProtKB-KW"/>
</dbReference>
<dbReference type="SUPFAM" id="SSF52540">
    <property type="entry name" value="P-loop containing nucleoside triphosphate hydrolases"/>
    <property type="match status" value="1"/>
</dbReference>
<dbReference type="EMBL" id="NWTK01000001">
    <property type="protein sequence ID" value="PKR56198.1"/>
    <property type="molecule type" value="Genomic_DNA"/>
</dbReference>
<dbReference type="OrthoDB" id="9777890at2"/>
<protein>
    <submittedName>
        <fullName evidence="1">Sulfotransferase family protein</fullName>
    </submittedName>
</protein>
<accession>A0A2N3L084</accession>
<sequence length="394" mass="44608">MTQTSDQQPSKGAAFHVSGWDHWISGQIADNPERWISFGNFDTKMAADAISDIAIEKPVFVAGLARSGSTILLETLAKHPAAATHRYRDYPPVFTPYLWNKFVDLAPKPRQQVAVERTHADGINITPESPEAFEEVIWMAFFKHLHEVDHSNVLGGEVSNEAFENFYRDHIRKMISIRGGSRYVSKANYLITRMEYLLSMFPDARFVLPVRDPLWHIASLAKQHTLFCKGEAGNPRALAHMQRVGHYEFGMDRRPINVGDTHATKQISALWQEGREVEGWAQYWANLHHFLADRLSINPKLRDATLVVRYEDFVANPRTQLEQLFAHVDMENAGAIIDEVAPTIHAPSYYKPKFSDAEITTIRELTGIAAARFGYENLADDQQPAEITTRANPA</sequence>
<dbReference type="InterPro" id="IPR052736">
    <property type="entry name" value="Stf3_sulfotransferase"/>
</dbReference>
<dbReference type="Pfam" id="PF13469">
    <property type="entry name" value="Sulfotransfer_3"/>
    <property type="match status" value="1"/>
</dbReference>
<comment type="caution">
    <text evidence="1">The sequence shown here is derived from an EMBL/GenBank/DDBJ whole genome shotgun (WGS) entry which is preliminary data.</text>
</comment>
<gene>
    <name evidence="1" type="ORF">COO20_00220</name>
</gene>